<evidence type="ECO:0000256" key="6">
    <source>
        <dbReference type="SAM" id="Coils"/>
    </source>
</evidence>
<keyword evidence="9" id="KW-1185">Reference proteome</keyword>
<gene>
    <name evidence="8" type="primary">mreC</name>
    <name evidence="8" type="ORF">H8R92_07910</name>
</gene>
<dbReference type="InterPro" id="IPR042175">
    <property type="entry name" value="Cell/Rod_MreC_2"/>
</dbReference>
<dbReference type="InterPro" id="IPR055342">
    <property type="entry name" value="MreC_beta-barrel_core"/>
</dbReference>
<proteinExistence type="inferred from homology"/>
<dbReference type="PANTHER" id="PTHR34138">
    <property type="entry name" value="CELL SHAPE-DETERMINING PROTEIN MREC"/>
    <property type="match status" value="1"/>
</dbReference>
<dbReference type="Proteomes" id="UP000662088">
    <property type="component" value="Unassembled WGS sequence"/>
</dbReference>
<dbReference type="NCBIfam" id="TIGR00219">
    <property type="entry name" value="mreC"/>
    <property type="match status" value="1"/>
</dbReference>
<dbReference type="GO" id="GO:0005886">
    <property type="term" value="C:plasma membrane"/>
    <property type="evidence" value="ECO:0007669"/>
    <property type="project" value="TreeGrafter"/>
</dbReference>
<evidence type="ECO:0000256" key="4">
    <source>
        <dbReference type="ARBA" id="ARBA00032089"/>
    </source>
</evidence>
<reference evidence="8" key="1">
    <citation type="submission" date="2020-08" db="EMBL/GenBank/DDBJ databases">
        <title>Genome public.</title>
        <authorList>
            <person name="Liu C."/>
            <person name="Sun Q."/>
        </authorList>
    </citation>
    <scope>NUCLEOTIDE SEQUENCE</scope>
    <source>
        <strain evidence="8">NSJ-42</strain>
    </source>
</reference>
<dbReference type="Gene3D" id="2.40.10.340">
    <property type="entry name" value="Rod shape-determining protein MreC, domain 1"/>
    <property type="match status" value="1"/>
</dbReference>
<protein>
    <recommendedName>
        <fullName evidence="2 5">Cell shape-determining protein MreC</fullName>
    </recommendedName>
    <alternativeName>
        <fullName evidence="4 5">Cell shape protein MreC</fullName>
    </alternativeName>
</protein>
<dbReference type="EMBL" id="JACOOQ010000011">
    <property type="protein sequence ID" value="MBC5640350.1"/>
    <property type="molecule type" value="Genomic_DNA"/>
</dbReference>
<organism evidence="8 9">
    <name type="scientific">Clostridium lentum</name>
    <dbReference type="NCBI Taxonomy" id="2763037"/>
    <lineage>
        <taxon>Bacteria</taxon>
        <taxon>Bacillati</taxon>
        <taxon>Bacillota</taxon>
        <taxon>Clostridia</taxon>
        <taxon>Eubacteriales</taxon>
        <taxon>Clostridiaceae</taxon>
        <taxon>Clostridium</taxon>
    </lineage>
</organism>
<comment type="similarity">
    <text evidence="1 5">Belongs to the MreC family.</text>
</comment>
<evidence type="ECO:0000256" key="3">
    <source>
        <dbReference type="ARBA" id="ARBA00022960"/>
    </source>
</evidence>
<dbReference type="Pfam" id="PF04085">
    <property type="entry name" value="MreC"/>
    <property type="match status" value="1"/>
</dbReference>
<comment type="function">
    <text evidence="5">Involved in formation and maintenance of cell shape.</text>
</comment>
<keyword evidence="3 5" id="KW-0133">Cell shape</keyword>
<dbReference type="PANTHER" id="PTHR34138:SF1">
    <property type="entry name" value="CELL SHAPE-DETERMINING PROTEIN MREC"/>
    <property type="match status" value="1"/>
</dbReference>
<dbReference type="InterPro" id="IPR007221">
    <property type="entry name" value="MreC"/>
</dbReference>
<evidence type="ECO:0000313" key="8">
    <source>
        <dbReference type="EMBL" id="MBC5640350.1"/>
    </source>
</evidence>
<evidence type="ECO:0000256" key="2">
    <source>
        <dbReference type="ARBA" id="ARBA00013855"/>
    </source>
</evidence>
<feature type="coiled-coil region" evidence="6">
    <location>
        <begin position="66"/>
        <end position="110"/>
    </location>
</feature>
<evidence type="ECO:0000256" key="5">
    <source>
        <dbReference type="PIRNR" id="PIRNR038471"/>
    </source>
</evidence>
<dbReference type="RefSeq" id="WP_186835145.1">
    <property type="nucleotide sequence ID" value="NZ_JACOOQ010000011.1"/>
</dbReference>
<comment type="caution">
    <text evidence="8">The sequence shown here is derived from an EMBL/GenBank/DDBJ whole genome shotgun (WGS) entry which is preliminary data.</text>
</comment>
<sequence length="282" mass="31127">MKPFKNKLAVTIVLLSVAFCGMIIYSLQSDANGISSSVSTVVSPLQKIVYNINSRVKETVDFFLNFSEVKLENEELKKKNTKLANELIEYESLKDEVERLREALNFTESKNNYKYVGVNIIGYSGNSLSDGYIIDKGSNDGIDKNMVVVSSKGLVGKVTKVASNFAIVQSILNENIAVAVMDQQTREATGVLQGLSDKKDNNMTVVYNLPISSDVKEGDIIITSGLGKIYPKEIPVGTVVSVEEDNVRVMKSAVVEPFVNFNEVEELFVVIPNSNIDEIEYD</sequence>
<dbReference type="PIRSF" id="PIRSF038471">
    <property type="entry name" value="MreC"/>
    <property type="match status" value="1"/>
</dbReference>
<evidence type="ECO:0000313" key="9">
    <source>
        <dbReference type="Proteomes" id="UP000662088"/>
    </source>
</evidence>
<dbReference type="GO" id="GO:0008360">
    <property type="term" value="P:regulation of cell shape"/>
    <property type="evidence" value="ECO:0007669"/>
    <property type="project" value="UniProtKB-KW"/>
</dbReference>
<evidence type="ECO:0000256" key="1">
    <source>
        <dbReference type="ARBA" id="ARBA00009369"/>
    </source>
</evidence>
<feature type="domain" description="Rod shape-determining protein MreC beta-barrel core" evidence="7">
    <location>
        <begin position="120"/>
        <end position="270"/>
    </location>
</feature>
<dbReference type="Gene3D" id="2.40.10.350">
    <property type="entry name" value="Rod shape-determining protein MreC, domain 2"/>
    <property type="match status" value="1"/>
</dbReference>
<keyword evidence="6" id="KW-0175">Coiled coil</keyword>
<dbReference type="AlphaFoldDB" id="A0A8I0A784"/>
<accession>A0A8I0A784</accession>
<dbReference type="InterPro" id="IPR042177">
    <property type="entry name" value="Cell/Rod_1"/>
</dbReference>
<evidence type="ECO:0000259" key="7">
    <source>
        <dbReference type="Pfam" id="PF04085"/>
    </source>
</evidence>
<name>A0A8I0A784_9CLOT</name>